<comment type="caution">
    <text evidence="3">The sequence shown here is derived from an EMBL/GenBank/DDBJ whole genome shotgun (WGS) entry which is preliminary data.</text>
</comment>
<keyword evidence="2" id="KW-1133">Transmembrane helix</keyword>
<feature type="compositionally biased region" description="Low complexity" evidence="1">
    <location>
        <begin position="202"/>
        <end position="211"/>
    </location>
</feature>
<evidence type="ECO:0000256" key="1">
    <source>
        <dbReference type="SAM" id="MobiDB-lite"/>
    </source>
</evidence>
<keyword evidence="4" id="KW-1185">Reference proteome</keyword>
<evidence type="ECO:0000313" key="4">
    <source>
        <dbReference type="Proteomes" id="UP000655443"/>
    </source>
</evidence>
<feature type="region of interest" description="Disordered" evidence="1">
    <location>
        <begin position="165"/>
        <end position="239"/>
    </location>
</feature>
<keyword evidence="2" id="KW-0472">Membrane</keyword>
<feature type="compositionally biased region" description="Gly residues" evidence="1">
    <location>
        <begin position="86"/>
        <end position="97"/>
    </location>
</feature>
<gene>
    <name evidence="3" type="ORF">GCM10010339_66760</name>
</gene>
<evidence type="ECO:0000313" key="3">
    <source>
        <dbReference type="EMBL" id="GHE10492.1"/>
    </source>
</evidence>
<sequence length="431" mass="42479">MSARAEGGDSDERHSHERHEPFAWHAPTSRDEHEHTPSHAGNGTVNDGPDEKGPEGLGQGPDGPGPTVDKGGPDADGLGADTDRFGAGGFGGSGFGGDGDEQFLRRILHSAVDDIEPRTGTLDQLRRAVPARRARRRQAAVGMVAAALFFGTAIPALVHVSDSGGTDPDTAMAGQSTRAQDGGGHDKDKGAEPGTTKDPGSTTLKPGKQPGKPGGKDRPGTGGTGSTGGANPSATLASGTVPLCRPAQLGSATGTAEAPDTAGVVYGTFHVANVSTAACTLAGAGTLTPTAQGAADQAKISAVRHTAGDAATGLPDPSQEVSGLVLQPGSAYEEKFAFVPAQTCPTTGGDTTTGGSDTGGASPDPTPTASGGTADTAGTAGTTTQLTTEDGTAEGSVQITHTAQGGSPSATATVPQECAGTVYYTGVLAAS</sequence>
<feature type="transmembrane region" description="Helical" evidence="2">
    <location>
        <begin position="139"/>
        <end position="158"/>
    </location>
</feature>
<dbReference type="EMBL" id="BMVG01000024">
    <property type="protein sequence ID" value="GHE10492.1"/>
    <property type="molecule type" value="Genomic_DNA"/>
</dbReference>
<reference evidence="3" key="2">
    <citation type="submission" date="2020-09" db="EMBL/GenBank/DDBJ databases">
        <authorList>
            <person name="Sun Q."/>
            <person name="Ohkuma M."/>
        </authorList>
    </citation>
    <scope>NUCLEOTIDE SEQUENCE</scope>
    <source>
        <strain evidence="3">JCM 4714</strain>
    </source>
</reference>
<dbReference type="AlphaFoldDB" id="A0A918YPG6"/>
<proteinExistence type="predicted"/>
<feature type="region of interest" description="Disordered" evidence="1">
    <location>
        <begin position="1"/>
        <end position="99"/>
    </location>
</feature>
<evidence type="ECO:0000256" key="2">
    <source>
        <dbReference type="SAM" id="Phobius"/>
    </source>
</evidence>
<feature type="compositionally biased region" description="Low complexity" evidence="1">
    <location>
        <begin position="367"/>
        <end position="390"/>
    </location>
</feature>
<keyword evidence="2" id="KW-0812">Transmembrane</keyword>
<accession>A0A918YPG6</accession>
<name>A0A918YPG6_9ACTN</name>
<dbReference type="Proteomes" id="UP000655443">
    <property type="component" value="Unassembled WGS sequence"/>
</dbReference>
<reference evidence="3" key="1">
    <citation type="journal article" date="2014" name="Int. J. Syst. Evol. Microbiol.">
        <title>Complete genome sequence of Corynebacterium casei LMG S-19264T (=DSM 44701T), isolated from a smear-ripened cheese.</title>
        <authorList>
            <consortium name="US DOE Joint Genome Institute (JGI-PGF)"/>
            <person name="Walter F."/>
            <person name="Albersmeier A."/>
            <person name="Kalinowski J."/>
            <person name="Ruckert C."/>
        </authorList>
    </citation>
    <scope>NUCLEOTIDE SEQUENCE</scope>
    <source>
        <strain evidence="3">JCM 4714</strain>
    </source>
</reference>
<protein>
    <recommendedName>
        <fullName evidence="5">DUF4232 domain-containing protein</fullName>
    </recommendedName>
</protein>
<feature type="compositionally biased region" description="Basic and acidic residues" evidence="1">
    <location>
        <begin position="1"/>
        <end position="37"/>
    </location>
</feature>
<feature type="region of interest" description="Disordered" evidence="1">
    <location>
        <begin position="342"/>
        <end position="394"/>
    </location>
</feature>
<evidence type="ECO:0008006" key="5">
    <source>
        <dbReference type="Google" id="ProtNLM"/>
    </source>
</evidence>
<organism evidence="3 4">
    <name type="scientific">Streptomyces alanosinicus</name>
    <dbReference type="NCBI Taxonomy" id="68171"/>
    <lineage>
        <taxon>Bacteria</taxon>
        <taxon>Bacillati</taxon>
        <taxon>Actinomycetota</taxon>
        <taxon>Actinomycetes</taxon>
        <taxon>Kitasatosporales</taxon>
        <taxon>Streptomycetaceae</taxon>
        <taxon>Streptomyces</taxon>
    </lineage>
</organism>
<feature type="compositionally biased region" description="Low complexity" evidence="1">
    <location>
        <begin position="346"/>
        <end position="355"/>
    </location>
</feature>